<name>A0ACB9RS21_9MYRT</name>
<gene>
    <name evidence="1" type="ORF">MLD38_016179</name>
</gene>
<organism evidence="1 2">
    <name type="scientific">Melastoma candidum</name>
    <dbReference type="NCBI Taxonomy" id="119954"/>
    <lineage>
        <taxon>Eukaryota</taxon>
        <taxon>Viridiplantae</taxon>
        <taxon>Streptophyta</taxon>
        <taxon>Embryophyta</taxon>
        <taxon>Tracheophyta</taxon>
        <taxon>Spermatophyta</taxon>
        <taxon>Magnoliopsida</taxon>
        <taxon>eudicotyledons</taxon>
        <taxon>Gunneridae</taxon>
        <taxon>Pentapetalae</taxon>
        <taxon>rosids</taxon>
        <taxon>malvids</taxon>
        <taxon>Myrtales</taxon>
        <taxon>Melastomataceae</taxon>
        <taxon>Melastomatoideae</taxon>
        <taxon>Melastomateae</taxon>
        <taxon>Melastoma</taxon>
    </lineage>
</organism>
<comment type="caution">
    <text evidence="1">The sequence shown here is derived from an EMBL/GenBank/DDBJ whole genome shotgun (WGS) entry which is preliminary data.</text>
</comment>
<evidence type="ECO:0000313" key="1">
    <source>
        <dbReference type="EMBL" id="KAI4378742.1"/>
    </source>
</evidence>
<dbReference type="Proteomes" id="UP001057402">
    <property type="component" value="Chromosome 4"/>
</dbReference>
<accession>A0ACB9RS21</accession>
<sequence length="332" mass="36647">MKLSARQVSSPGRVDKFPPQPMRSPRSFASGSSRRGSRSRPGPIFMIRRTSAAASTADTKEPSSPKVTCMGQVRVRSKQGSRKKGDRPGRRDGCRWIPMGLSCRGLKGGGSWVRFSLFRHCVPSWPKWVSFFWFGRGSGSGKRGSGDKNVEFGHRSRGTVQENVQDDDDDDEDEEDDVMQRKANCLDSLPCTPPKNALILTRSRSTPYTSSSLACRFWGSPLDAERTARRMSLDQPPKPEHMRHGILGLMEECGQQKDTEYDKSYNGGHGTSLPVQDEDMAARSESGEDLITGDMESGADRPLMLTRCKSEPSQDSEKTTRLGTVNSGFACA</sequence>
<reference evidence="2" key="1">
    <citation type="journal article" date="2023" name="Front. Plant Sci.">
        <title>Chromosomal-level genome assembly of Melastoma candidum provides insights into trichome evolution.</title>
        <authorList>
            <person name="Zhong Y."/>
            <person name="Wu W."/>
            <person name="Sun C."/>
            <person name="Zou P."/>
            <person name="Liu Y."/>
            <person name="Dai S."/>
            <person name="Zhou R."/>
        </authorList>
    </citation>
    <scope>NUCLEOTIDE SEQUENCE [LARGE SCALE GENOMIC DNA]</scope>
</reference>
<keyword evidence="2" id="KW-1185">Reference proteome</keyword>
<dbReference type="EMBL" id="CM042883">
    <property type="protein sequence ID" value="KAI4378742.1"/>
    <property type="molecule type" value="Genomic_DNA"/>
</dbReference>
<evidence type="ECO:0000313" key="2">
    <source>
        <dbReference type="Proteomes" id="UP001057402"/>
    </source>
</evidence>
<proteinExistence type="predicted"/>
<protein>
    <submittedName>
        <fullName evidence="1">Uncharacterized protein</fullName>
    </submittedName>
</protein>